<dbReference type="PANTHER" id="PTHR40465:SF1">
    <property type="entry name" value="DUF6534 DOMAIN-CONTAINING PROTEIN"/>
    <property type="match status" value="1"/>
</dbReference>
<dbReference type="Proteomes" id="UP000663850">
    <property type="component" value="Unassembled WGS sequence"/>
</dbReference>
<organism evidence="3 4">
    <name type="scientific">Rhizoctonia solani</name>
    <dbReference type="NCBI Taxonomy" id="456999"/>
    <lineage>
        <taxon>Eukaryota</taxon>
        <taxon>Fungi</taxon>
        <taxon>Dikarya</taxon>
        <taxon>Basidiomycota</taxon>
        <taxon>Agaricomycotina</taxon>
        <taxon>Agaricomycetes</taxon>
        <taxon>Cantharellales</taxon>
        <taxon>Ceratobasidiaceae</taxon>
        <taxon>Rhizoctonia</taxon>
    </lineage>
</organism>
<comment type="caution">
    <text evidence="3">The sequence shown here is derived from an EMBL/GenBank/DDBJ whole genome shotgun (WGS) entry which is preliminary data.</text>
</comment>
<feature type="transmembrane region" description="Helical" evidence="2">
    <location>
        <begin position="114"/>
        <end position="137"/>
    </location>
</feature>
<evidence type="ECO:0000256" key="2">
    <source>
        <dbReference type="SAM" id="Phobius"/>
    </source>
</evidence>
<feature type="compositionally biased region" description="Basic and acidic residues" evidence="1">
    <location>
        <begin position="304"/>
        <end position="319"/>
    </location>
</feature>
<feature type="transmembrane region" description="Helical" evidence="2">
    <location>
        <begin position="47"/>
        <end position="71"/>
    </location>
</feature>
<accession>A0A8H3HJW7</accession>
<protein>
    <submittedName>
        <fullName evidence="3">Uncharacterized protein</fullName>
    </submittedName>
</protein>
<keyword evidence="2" id="KW-0812">Transmembrane</keyword>
<dbReference type="AlphaFoldDB" id="A0A8H3HJW7"/>
<reference evidence="3" key="1">
    <citation type="submission" date="2021-01" db="EMBL/GenBank/DDBJ databases">
        <authorList>
            <person name="Kaushik A."/>
        </authorList>
    </citation>
    <scope>NUCLEOTIDE SEQUENCE</scope>
    <source>
        <strain evidence="3">Type strain: AG8-Rh-89/</strain>
    </source>
</reference>
<evidence type="ECO:0000256" key="1">
    <source>
        <dbReference type="SAM" id="MobiDB-lite"/>
    </source>
</evidence>
<sequence>MTIGAYGLSAQALVSLAFLQCGTQGVLITLLVNFLASKSDHQIWFKVYVVLANTLTVGQTVIHVIQAFGAISNLTPVNRALELLVPVLTGLIGALVQAFYIYRCWRIYQQRILAIIPLLLLWIATLVSAIMMGGRIAQTLDRALDETTSGFSISRELWSFSSLAFDTITTFSTFVYFFYIELNAHHGILVVIWRILWASATPPLALVAISIIDEYAVPSGSGVVGDVAIGMMGKVYVLSIMINIVGRQYIRERFERRWATPSPPKKAWLRKQTNQDSDLPVVHITVHTEETEFTTGTRSISKNAGRDEFVTDNPNRDLSDGGCPTYA</sequence>
<feature type="region of interest" description="Disordered" evidence="1">
    <location>
        <begin position="293"/>
        <end position="327"/>
    </location>
</feature>
<feature type="compositionally biased region" description="Polar residues" evidence="1">
    <location>
        <begin position="293"/>
        <end position="302"/>
    </location>
</feature>
<proteinExistence type="predicted"/>
<feature type="transmembrane region" description="Helical" evidence="2">
    <location>
        <begin position="227"/>
        <end position="246"/>
    </location>
</feature>
<dbReference type="EMBL" id="CAJMWZ010006293">
    <property type="protein sequence ID" value="CAE6519702.1"/>
    <property type="molecule type" value="Genomic_DNA"/>
</dbReference>
<evidence type="ECO:0000313" key="3">
    <source>
        <dbReference type="EMBL" id="CAE6519702.1"/>
    </source>
</evidence>
<feature type="transmembrane region" description="Helical" evidence="2">
    <location>
        <begin position="191"/>
        <end position="212"/>
    </location>
</feature>
<name>A0A8H3HJW7_9AGAM</name>
<gene>
    <name evidence="3" type="ORF">RDB_LOCUS116336</name>
</gene>
<keyword evidence="2" id="KW-0472">Membrane</keyword>
<keyword evidence="2" id="KW-1133">Transmembrane helix</keyword>
<feature type="transmembrane region" description="Helical" evidence="2">
    <location>
        <begin position="83"/>
        <end position="102"/>
    </location>
</feature>
<evidence type="ECO:0000313" key="4">
    <source>
        <dbReference type="Proteomes" id="UP000663850"/>
    </source>
</evidence>
<feature type="transmembrane region" description="Helical" evidence="2">
    <location>
        <begin position="157"/>
        <end position="179"/>
    </location>
</feature>
<feature type="transmembrane region" description="Helical" evidence="2">
    <location>
        <begin position="12"/>
        <end position="35"/>
    </location>
</feature>
<dbReference type="PANTHER" id="PTHR40465">
    <property type="entry name" value="CHROMOSOME 1, WHOLE GENOME SHOTGUN SEQUENCE"/>
    <property type="match status" value="1"/>
</dbReference>